<dbReference type="Pfam" id="PF26436">
    <property type="entry name" value="DUF8119"/>
    <property type="match status" value="1"/>
</dbReference>
<dbReference type="AlphaFoldDB" id="A0A7D5KIX2"/>
<organism evidence="3 4">
    <name type="scientific">Natrinema halophilum</name>
    <dbReference type="NCBI Taxonomy" id="1699371"/>
    <lineage>
        <taxon>Archaea</taxon>
        <taxon>Methanobacteriati</taxon>
        <taxon>Methanobacteriota</taxon>
        <taxon>Stenosarchaea group</taxon>
        <taxon>Halobacteria</taxon>
        <taxon>Halobacteriales</taxon>
        <taxon>Natrialbaceae</taxon>
        <taxon>Natrinema</taxon>
    </lineage>
</organism>
<dbReference type="EMBL" id="CP058601">
    <property type="protein sequence ID" value="QLG47478.1"/>
    <property type="molecule type" value="Genomic_DNA"/>
</dbReference>
<keyword evidence="1" id="KW-0472">Membrane</keyword>
<protein>
    <recommendedName>
        <fullName evidence="2">DUF8119 domain-containing protein</fullName>
    </recommendedName>
</protein>
<dbReference type="GeneID" id="56031777"/>
<proteinExistence type="predicted"/>
<reference evidence="3 4" key="1">
    <citation type="submission" date="2020-07" db="EMBL/GenBank/DDBJ databases">
        <authorList>
            <person name="Cui H."/>
        </authorList>
    </citation>
    <scope>NUCLEOTIDE SEQUENCE [LARGE SCALE GENOMIC DNA]</scope>
    <source>
        <strain evidence="3 4">YPL8</strain>
    </source>
</reference>
<keyword evidence="1" id="KW-0812">Transmembrane</keyword>
<dbReference type="Proteomes" id="UP000509241">
    <property type="component" value="Chromosome"/>
</dbReference>
<keyword evidence="1" id="KW-1133">Transmembrane helix</keyword>
<accession>A0A7D5KIX2</accession>
<gene>
    <name evidence="3" type="ORF">HYG82_00760</name>
</gene>
<evidence type="ECO:0000256" key="1">
    <source>
        <dbReference type="SAM" id="Phobius"/>
    </source>
</evidence>
<name>A0A7D5KIX2_9EURY</name>
<evidence type="ECO:0000259" key="2">
    <source>
        <dbReference type="Pfam" id="PF26436"/>
    </source>
</evidence>
<dbReference type="InterPro" id="IPR058432">
    <property type="entry name" value="DUF8119"/>
</dbReference>
<dbReference type="KEGG" id="haly:HYG82_00760"/>
<evidence type="ECO:0000313" key="3">
    <source>
        <dbReference type="EMBL" id="QLG47478.1"/>
    </source>
</evidence>
<feature type="domain" description="DUF8119" evidence="2">
    <location>
        <begin position="17"/>
        <end position="79"/>
    </location>
</feature>
<evidence type="ECO:0000313" key="4">
    <source>
        <dbReference type="Proteomes" id="UP000509241"/>
    </source>
</evidence>
<feature type="transmembrane region" description="Helical" evidence="1">
    <location>
        <begin position="32"/>
        <end position="51"/>
    </location>
</feature>
<sequence length="80" mass="8953">MSNDTARQSQSEHDRDDDRSAIATLINGSLRLLVDLLVISLWVLFLTLLFLETAWPGWTFYALLVAGIGVYVSVTAAWVR</sequence>
<feature type="transmembrane region" description="Helical" evidence="1">
    <location>
        <begin position="57"/>
        <end position="79"/>
    </location>
</feature>
<dbReference type="RefSeq" id="WP_179259221.1">
    <property type="nucleotide sequence ID" value="NZ_CP058601.1"/>
</dbReference>
<keyword evidence="4" id="KW-1185">Reference proteome</keyword>